<proteinExistence type="predicted"/>
<evidence type="ECO:0000313" key="3">
    <source>
        <dbReference type="Proteomes" id="UP001589647"/>
    </source>
</evidence>
<feature type="chain" id="PRO_5045690503" evidence="1">
    <location>
        <begin position="27"/>
        <end position="132"/>
    </location>
</feature>
<protein>
    <submittedName>
        <fullName evidence="2">Uncharacterized protein</fullName>
    </submittedName>
</protein>
<accession>A0ABV5IS21</accession>
<keyword evidence="1" id="KW-0732">Signal</keyword>
<dbReference type="RefSeq" id="WP_189653109.1">
    <property type="nucleotide sequence ID" value="NZ_BMRC01000036.1"/>
</dbReference>
<sequence>MKIKKLLPALAASVLALSLTSAPAQASAATGYVVAVTVGGGSVYGEAHLGPSGGRTYLKVQDFTDLGNWRISGSIEKYYRGEWVQVIACTAKDTYSTTCYANIPVGTLVRSHVWAFLNNTIRYHGYSPSTRV</sequence>
<dbReference type="EMBL" id="JBHMEI010000049">
    <property type="protein sequence ID" value="MFB9207347.1"/>
    <property type="molecule type" value="Genomic_DNA"/>
</dbReference>
<dbReference type="Proteomes" id="UP001589647">
    <property type="component" value="Unassembled WGS sequence"/>
</dbReference>
<evidence type="ECO:0000313" key="2">
    <source>
        <dbReference type="EMBL" id="MFB9207347.1"/>
    </source>
</evidence>
<comment type="caution">
    <text evidence="2">The sequence shown here is derived from an EMBL/GenBank/DDBJ whole genome shotgun (WGS) entry which is preliminary data.</text>
</comment>
<reference evidence="2 3" key="1">
    <citation type="submission" date="2024-09" db="EMBL/GenBank/DDBJ databases">
        <authorList>
            <person name="Sun Q."/>
            <person name="Mori K."/>
        </authorList>
    </citation>
    <scope>NUCLEOTIDE SEQUENCE [LARGE SCALE GENOMIC DNA]</scope>
    <source>
        <strain evidence="2 3">CCM 3426</strain>
    </source>
</reference>
<organism evidence="2 3">
    <name type="scientific">Nonomuraea spiralis</name>
    <dbReference type="NCBI Taxonomy" id="46182"/>
    <lineage>
        <taxon>Bacteria</taxon>
        <taxon>Bacillati</taxon>
        <taxon>Actinomycetota</taxon>
        <taxon>Actinomycetes</taxon>
        <taxon>Streptosporangiales</taxon>
        <taxon>Streptosporangiaceae</taxon>
        <taxon>Nonomuraea</taxon>
    </lineage>
</organism>
<keyword evidence="3" id="KW-1185">Reference proteome</keyword>
<evidence type="ECO:0000256" key="1">
    <source>
        <dbReference type="SAM" id="SignalP"/>
    </source>
</evidence>
<name>A0ABV5IS21_9ACTN</name>
<gene>
    <name evidence="2" type="ORF">ACFFV7_39600</name>
</gene>
<feature type="signal peptide" evidence="1">
    <location>
        <begin position="1"/>
        <end position="26"/>
    </location>
</feature>